<dbReference type="STRING" id="764103.G7EA63"/>
<reference evidence="12 13" key="2">
    <citation type="journal article" date="2012" name="Open Biol.">
        <title>Characteristics of nucleosomes and linker DNA regions on the genome of the basidiomycete Mixia osmundae revealed by mono- and dinucleosome mapping.</title>
        <authorList>
            <person name="Nishida H."/>
            <person name="Kondo S."/>
            <person name="Matsumoto T."/>
            <person name="Suzuki Y."/>
            <person name="Yoshikawa H."/>
            <person name="Taylor T.D."/>
            <person name="Sugiyama J."/>
        </authorList>
    </citation>
    <scope>NUCLEOTIDE SEQUENCE [LARGE SCALE GENOMIC DNA]</scope>
    <source>
        <strain evidence="13">CBS 9802 / IAM 14324 / JCM 22182 / KY 12970</strain>
    </source>
</reference>
<evidence type="ECO:0000313" key="12">
    <source>
        <dbReference type="EMBL" id="GAA99723.1"/>
    </source>
</evidence>
<evidence type="ECO:0000256" key="4">
    <source>
        <dbReference type="ARBA" id="ARBA00022792"/>
    </source>
</evidence>
<dbReference type="Pfam" id="PF01215">
    <property type="entry name" value="COX5B"/>
    <property type="match status" value="1"/>
</dbReference>
<comment type="similarity">
    <text evidence="2">Belongs to the cytochrome c oxidase subunit 5B family.</text>
</comment>
<dbReference type="Proteomes" id="UP000009131">
    <property type="component" value="Unassembled WGS sequence"/>
</dbReference>
<evidence type="ECO:0000256" key="2">
    <source>
        <dbReference type="ARBA" id="ARBA00010292"/>
    </source>
</evidence>
<dbReference type="InterPro" id="IPR036972">
    <property type="entry name" value="Cyt_c_oxidase_su5b_sf"/>
</dbReference>
<dbReference type="PROSITE" id="PS51359">
    <property type="entry name" value="COX5B_2"/>
    <property type="match status" value="1"/>
</dbReference>
<keyword evidence="3 11" id="KW-0479">Metal-binding</keyword>
<reference evidence="12 13" key="1">
    <citation type="journal article" date="2011" name="J. Gen. Appl. Microbiol.">
        <title>Draft genome sequencing of the enigmatic basidiomycete Mixia osmundae.</title>
        <authorList>
            <person name="Nishida H."/>
            <person name="Nagatsuka Y."/>
            <person name="Sugiyama J."/>
        </authorList>
    </citation>
    <scope>NUCLEOTIDE SEQUENCE [LARGE SCALE GENOMIC DNA]</scope>
    <source>
        <strain evidence="13">CBS 9802 / IAM 14324 / JCM 22182 / KY 12970</strain>
    </source>
</reference>
<dbReference type="GO" id="GO:0006123">
    <property type="term" value="P:mitochondrial electron transport, cytochrome c to oxygen"/>
    <property type="evidence" value="ECO:0007669"/>
    <property type="project" value="InterPro"/>
</dbReference>
<dbReference type="GO" id="GO:0046872">
    <property type="term" value="F:metal ion binding"/>
    <property type="evidence" value="ECO:0007669"/>
    <property type="project" value="UniProtKB-KW"/>
</dbReference>
<evidence type="ECO:0000256" key="10">
    <source>
        <dbReference type="ARBA" id="ARBA00070613"/>
    </source>
</evidence>
<sequence length="147" mass="15965">MMLRRSVAAVRVLARQPARSLATSVSRRSDHGGVPVFVGEGAKPGTVPTDLEQSTGLERIELLGKLQGVDIFDMSPLKVEHMGTLKNPIMVASLDKSRTVGCTGFPVDSHDTIYMVVPHQEQATRCPECGCAYAIDFQGIEEEHGHH</sequence>
<evidence type="ECO:0000256" key="6">
    <source>
        <dbReference type="ARBA" id="ARBA00022946"/>
    </source>
</evidence>
<keyword evidence="7" id="KW-0496">Mitochondrion</keyword>
<dbReference type="EMBL" id="BABT02000229">
    <property type="protein sequence ID" value="GAA99723.1"/>
    <property type="molecule type" value="Genomic_DNA"/>
</dbReference>
<dbReference type="OrthoDB" id="10249250at2759"/>
<dbReference type="HOGENOM" id="CLU_091071_2_0_1"/>
<dbReference type="FunFam" id="2.60.11.10:FF:000003">
    <property type="entry name" value="Cytochrome c oxidase subunit IV"/>
    <property type="match status" value="1"/>
</dbReference>
<keyword evidence="8" id="KW-0472">Membrane</keyword>
<evidence type="ECO:0000313" key="13">
    <source>
        <dbReference type="Proteomes" id="UP000009131"/>
    </source>
</evidence>
<dbReference type="FunCoup" id="G7EA63">
    <property type="interactions" value="185"/>
</dbReference>
<feature type="binding site" evidence="11">
    <location>
        <position position="102"/>
    </location>
    <ligand>
        <name>Zn(2+)</name>
        <dbReference type="ChEBI" id="CHEBI:29105"/>
    </ligand>
</feature>
<evidence type="ECO:0000256" key="8">
    <source>
        <dbReference type="ARBA" id="ARBA00023136"/>
    </source>
</evidence>
<evidence type="ECO:0000256" key="11">
    <source>
        <dbReference type="PIRSR" id="PIRSR602124-2"/>
    </source>
</evidence>
<keyword evidence="13" id="KW-1185">Reference proteome</keyword>
<evidence type="ECO:0000256" key="9">
    <source>
        <dbReference type="ARBA" id="ARBA00031366"/>
    </source>
</evidence>
<feature type="binding site" evidence="11">
    <location>
        <position position="126"/>
    </location>
    <ligand>
        <name>Zn(2+)</name>
        <dbReference type="ChEBI" id="CHEBI:29105"/>
    </ligand>
</feature>
<dbReference type="PANTHER" id="PTHR10122:SF0">
    <property type="entry name" value="CYTOCHROME C OXIDASE SUBUNIT 5B, ISOFORM A-RELATED"/>
    <property type="match status" value="1"/>
</dbReference>
<keyword evidence="5 11" id="KW-0862">Zinc</keyword>
<proteinExistence type="inferred from homology"/>
<comment type="caution">
    <text evidence="12">The sequence shown here is derived from an EMBL/GenBank/DDBJ whole genome shotgun (WGS) entry which is preliminary data.</text>
</comment>
<dbReference type="RefSeq" id="XP_014566197.1">
    <property type="nucleotide sequence ID" value="XM_014710711.1"/>
</dbReference>
<protein>
    <recommendedName>
        <fullName evidence="10">Cytochrome c oxidase subunit 4, mitochondrial</fullName>
    </recommendedName>
    <alternativeName>
        <fullName evidence="9">Cytochrome c oxidase polypeptide IV</fullName>
    </alternativeName>
</protein>
<dbReference type="eggNOG" id="KOG3352">
    <property type="taxonomic scope" value="Eukaryota"/>
</dbReference>
<name>G7EA63_MIXOS</name>
<dbReference type="Gene3D" id="2.60.11.10">
    <property type="entry name" value="Cytochrome c oxidase, subunit Vb"/>
    <property type="match status" value="1"/>
</dbReference>
<feature type="binding site" evidence="11">
    <location>
        <position position="110"/>
    </location>
    <ligand>
        <name>Zn(2+)</name>
        <dbReference type="ChEBI" id="CHEBI:29105"/>
    </ligand>
</feature>
<dbReference type="InParanoid" id="G7EA63"/>
<dbReference type="SUPFAM" id="SSF57802">
    <property type="entry name" value="Rubredoxin-like"/>
    <property type="match status" value="1"/>
</dbReference>
<feature type="binding site" evidence="11">
    <location>
        <position position="129"/>
    </location>
    <ligand>
        <name>Zn(2+)</name>
        <dbReference type="ChEBI" id="CHEBI:29105"/>
    </ligand>
</feature>
<organism evidence="12 13">
    <name type="scientific">Mixia osmundae (strain CBS 9802 / IAM 14324 / JCM 22182 / KY 12970)</name>
    <dbReference type="NCBI Taxonomy" id="764103"/>
    <lineage>
        <taxon>Eukaryota</taxon>
        <taxon>Fungi</taxon>
        <taxon>Dikarya</taxon>
        <taxon>Basidiomycota</taxon>
        <taxon>Pucciniomycotina</taxon>
        <taxon>Mixiomycetes</taxon>
        <taxon>Mixiales</taxon>
        <taxon>Mixiaceae</taxon>
        <taxon>Mixia</taxon>
    </lineage>
</organism>
<evidence type="ECO:0000256" key="5">
    <source>
        <dbReference type="ARBA" id="ARBA00022833"/>
    </source>
</evidence>
<evidence type="ECO:0000256" key="3">
    <source>
        <dbReference type="ARBA" id="ARBA00022723"/>
    </source>
</evidence>
<evidence type="ECO:0000256" key="1">
    <source>
        <dbReference type="ARBA" id="ARBA00004443"/>
    </source>
</evidence>
<dbReference type="InterPro" id="IPR002124">
    <property type="entry name" value="Cyt_c_oxidase_su5b"/>
</dbReference>
<dbReference type="GO" id="GO:0005743">
    <property type="term" value="C:mitochondrial inner membrane"/>
    <property type="evidence" value="ECO:0007669"/>
    <property type="project" value="UniProtKB-SubCell"/>
</dbReference>
<dbReference type="PANTHER" id="PTHR10122">
    <property type="entry name" value="CYTOCHROME C OXIDASE SUBUNIT 5B, MITOCHONDRIAL"/>
    <property type="match status" value="1"/>
</dbReference>
<keyword evidence="6" id="KW-0809">Transit peptide</keyword>
<dbReference type="OMA" id="FDMEPLQ"/>
<comment type="subcellular location">
    <subcellularLocation>
        <location evidence="1">Mitochondrion inner membrane</location>
        <topology evidence="1">Peripheral membrane protein</topology>
        <orientation evidence="1">Matrix side</orientation>
    </subcellularLocation>
</comment>
<dbReference type="AlphaFoldDB" id="G7EA63"/>
<accession>G7EA63</accession>
<dbReference type="CDD" id="cd00924">
    <property type="entry name" value="Cyt_c_Oxidase_Vb"/>
    <property type="match status" value="1"/>
</dbReference>
<keyword evidence="4" id="KW-0999">Mitochondrion inner membrane</keyword>
<evidence type="ECO:0000256" key="7">
    <source>
        <dbReference type="ARBA" id="ARBA00023128"/>
    </source>
</evidence>
<dbReference type="GO" id="GO:0045277">
    <property type="term" value="C:respiratory chain complex IV"/>
    <property type="evidence" value="ECO:0007669"/>
    <property type="project" value="InterPro"/>
</dbReference>
<gene>
    <name evidence="12" type="primary">Mo06426</name>
    <name evidence="12" type="ORF">E5Q_06426</name>
</gene>